<dbReference type="AlphaFoldDB" id="A0A941DT54"/>
<sequence length="105" mass="11512">LCHHRCGNCCGQGQYGGSQECGETVFHYGASFKQNKVGSAYWNVLRHQQGDALCVTGVPARQVLPSIVVRWTKYLTQSGAPVTCNPKGTSLTNKVRRFDAQVRTP</sequence>
<name>A0A941DT54_9BURK</name>
<proteinExistence type="predicted"/>
<accession>A0A941DT54</accession>
<organism evidence="1 2">
    <name type="scientific">Undibacterium luofuense</name>
    <dbReference type="NCBI Taxonomy" id="2828733"/>
    <lineage>
        <taxon>Bacteria</taxon>
        <taxon>Pseudomonadati</taxon>
        <taxon>Pseudomonadota</taxon>
        <taxon>Betaproteobacteria</taxon>
        <taxon>Burkholderiales</taxon>
        <taxon>Oxalobacteraceae</taxon>
        <taxon>Undibacterium</taxon>
    </lineage>
</organism>
<protein>
    <submittedName>
        <fullName evidence="1">Uncharacterized protein</fullName>
    </submittedName>
</protein>
<dbReference type="RefSeq" id="WP_212689572.1">
    <property type="nucleotide sequence ID" value="NZ_JAGSPN010000117.1"/>
</dbReference>
<dbReference type="EMBL" id="JAGSPN010000117">
    <property type="protein sequence ID" value="MBR7784341.1"/>
    <property type="molecule type" value="Genomic_DNA"/>
</dbReference>
<comment type="caution">
    <text evidence="1">The sequence shown here is derived from an EMBL/GenBank/DDBJ whole genome shotgun (WGS) entry which is preliminary data.</text>
</comment>
<evidence type="ECO:0000313" key="2">
    <source>
        <dbReference type="Proteomes" id="UP000680067"/>
    </source>
</evidence>
<evidence type="ECO:0000313" key="1">
    <source>
        <dbReference type="EMBL" id="MBR7784341.1"/>
    </source>
</evidence>
<feature type="non-terminal residue" evidence="1">
    <location>
        <position position="1"/>
    </location>
</feature>
<keyword evidence="2" id="KW-1185">Reference proteome</keyword>
<reference evidence="1" key="1">
    <citation type="submission" date="2021-04" db="EMBL/GenBank/DDBJ databases">
        <title>novel species isolated from subtropical streams in China.</title>
        <authorList>
            <person name="Lu H."/>
        </authorList>
    </citation>
    <scope>NUCLEOTIDE SEQUENCE</scope>
    <source>
        <strain evidence="1">LFS511W</strain>
    </source>
</reference>
<gene>
    <name evidence="1" type="ORF">KDM89_19605</name>
</gene>
<dbReference type="Proteomes" id="UP000680067">
    <property type="component" value="Unassembled WGS sequence"/>
</dbReference>